<keyword evidence="3" id="KW-0731">Sigma factor</keyword>
<dbReference type="RefSeq" id="WP_145216549.1">
    <property type="nucleotide sequence ID" value="NZ_CP036432.1"/>
</dbReference>
<keyword evidence="2" id="KW-0805">Transcription regulation</keyword>
<comment type="similarity">
    <text evidence="1">Belongs to the sigma-70 factor family. ECF subfamily.</text>
</comment>
<dbReference type="InterPro" id="IPR039425">
    <property type="entry name" value="RNA_pol_sigma-70-like"/>
</dbReference>
<evidence type="ECO:0000256" key="2">
    <source>
        <dbReference type="ARBA" id="ARBA00023015"/>
    </source>
</evidence>
<keyword evidence="4" id="KW-0804">Transcription</keyword>
<evidence type="ECO:0000256" key="4">
    <source>
        <dbReference type="ARBA" id="ARBA00023163"/>
    </source>
</evidence>
<evidence type="ECO:0000259" key="5">
    <source>
        <dbReference type="Pfam" id="PF04542"/>
    </source>
</evidence>
<gene>
    <name evidence="6" type="ORF">TBK1r_50390</name>
</gene>
<dbReference type="NCBIfam" id="TIGR02937">
    <property type="entry name" value="sigma70-ECF"/>
    <property type="match status" value="1"/>
</dbReference>
<dbReference type="InterPro" id="IPR036388">
    <property type="entry name" value="WH-like_DNA-bd_sf"/>
</dbReference>
<dbReference type="NCBIfam" id="TIGR02989">
    <property type="entry name" value="Sig-70_gvs1"/>
    <property type="match status" value="1"/>
</dbReference>
<evidence type="ECO:0000256" key="1">
    <source>
        <dbReference type="ARBA" id="ARBA00010641"/>
    </source>
</evidence>
<evidence type="ECO:0000313" key="7">
    <source>
        <dbReference type="Proteomes" id="UP000318081"/>
    </source>
</evidence>
<evidence type="ECO:0000256" key="3">
    <source>
        <dbReference type="ARBA" id="ARBA00023082"/>
    </source>
</evidence>
<organism evidence="6 7">
    <name type="scientific">Stieleria magnilauensis</name>
    <dbReference type="NCBI Taxonomy" id="2527963"/>
    <lineage>
        <taxon>Bacteria</taxon>
        <taxon>Pseudomonadati</taxon>
        <taxon>Planctomycetota</taxon>
        <taxon>Planctomycetia</taxon>
        <taxon>Pirellulales</taxon>
        <taxon>Pirellulaceae</taxon>
        <taxon>Stieleria</taxon>
    </lineage>
</organism>
<evidence type="ECO:0000313" key="6">
    <source>
        <dbReference type="EMBL" id="QDV86022.1"/>
    </source>
</evidence>
<feature type="domain" description="RNA polymerase sigma-70 region 2" evidence="5">
    <location>
        <begin position="26"/>
        <end position="98"/>
    </location>
</feature>
<accession>A0ABX5XWC0</accession>
<keyword evidence="7" id="KW-1185">Reference proteome</keyword>
<dbReference type="PANTHER" id="PTHR43133">
    <property type="entry name" value="RNA POLYMERASE ECF-TYPE SIGMA FACTO"/>
    <property type="match status" value="1"/>
</dbReference>
<proteinExistence type="inferred from homology"/>
<dbReference type="InterPro" id="IPR007627">
    <property type="entry name" value="RNA_pol_sigma70_r2"/>
</dbReference>
<name>A0ABX5XWC0_9BACT</name>
<dbReference type="Proteomes" id="UP000318081">
    <property type="component" value="Chromosome"/>
</dbReference>
<dbReference type="EMBL" id="CP036432">
    <property type="protein sequence ID" value="QDV86022.1"/>
    <property type="molecule type" value="Genomic_DNA"/>
</dbReference>
<dbReference type="SUPFAM" id="SSF88946">
    <property type="entry name" value="Sigma2 domain of RNA polymerase sigma factors"/>
    <property type="match status" value="1"/>
</dbReference>
<dbReference type="SUPFAM" id="SSF88659">
    <property type="entry name" value="Sigma3 and sigma4 domains of RNA polymerase sigma factors"/>
    <property type="match status" value="1"/>
</dbReference>
<dbReference type="InterPro" id="IPR014284">
    <property type="entry name" value="RNA_pol_sigma-70_dom"/>
</dbReference>
<sequence length="191" mass="22113">MDPLATPDFDTPAAREARYGEFVSLLARHDQSIRRFVRSLLPSNQGVDDVMQETALECWKKFESFTPATADDAVDEFIRWACVIARYKVLSWQRDSSRDRLVFRESVIERLAQDAMQDLEQRDRERKAIERCLGELDDDHRRLVLSVHSPGESIAKIAEETGVKTRRLYSRVNALRKQLLDCVQGRLVEEC</sequence>
<dbReference type="InterPro" id="IPR014331">
    <property type="entry name" value="RNA_pol_sigma70_ECF_RHOBA"/>
</dbReference>
<dbReference type="Gene3D" id="1.10.10.10">
    <property type="entry name" value="Winged helix-like DNA-binding domain superfamily/Winged helix DNA-binding domain"/>
    <property type="match status" value="1"/>
</dbReference>
<dbReference type="Pfam" id="PF04542">
    <property type="entry name" value="Sigma70_r2"/>
    <property type="match status" value="1"/>
</dbReference>
<dbReference type="Gene3D" id="1.10.1740.10">
    <property type="match status" value="1"/>
</dbReference>
<dbReference type="InterPro" id="IPR013324">
    <property type="entry name" value="RNA_pol_sigma_r3/r4-like"/>
</dbReference>
<dbReference type="PANTHER" id="PTHR43133:SF51">
    <property type="entry name" value="RNA POLYMERASE SIGMA FACTOR"/>
    <property type="match status" value="1"/>
</dbReference>
<protein>
    <submittedName>
        <fullName evidence="6">RNA polymerase sigma factor SigL</fullName>
    </submittedName>
</protein>
<reference evidence="6 7" key="1">
    <citation type="submission" date="2019-02" db="EMBL/GenBank/DDBJ databases">
        <title>Deep-cultivation of Planctomycetes and their phenomic and genomic characterization uncovers novel biology.</title>
        <authorList>
            <person name="Wiegand S."/>
            <person name="Jogler M."/>
            <person name="Boedeker C."/>
            <person name="Pinto D."/>
            <person name="Vollmers J."/>
            <person name="Rivas-Marin E."/>
            <person name="Kohn T."/>
            <person name="Peeters S.H."/>
            <person name="Heuer A."/>
            <person name="Rast P."/>
            <person name="Oberbeckmann S."/>
            <person name="Bunk B."/>
            <person name="Jeske O."/>
            <person name="Meyerdierks A."/>
            <person name="Storesund J.E."/>
            <person name="Kallscheuer N."/>
            <person name="Luecker S."/>
            <person name="Lage O.M."/>
            <person name="Pohl T."/>
            <person name="Merkel B.J."/>
            <person name="Hornburger P."/>
            <person name="Mueller R.-W."/>
            <person name="Bruemmer F."/>
            <person name="Labrenz M."/>
            <person name="Spormann A.M."/>
            <person name="Op den Camp H."/>
            <person name="Overmann J."/>
            <person name="Amann R."/>
            <person name="Jetten M.S.M."/>
            <person name="Mascher T."/>
            <person name="Medema M.H."/>
            <person name="Devos D.P."/>
            <person name="Kaster A.-K."/>
            <person name="Ovreas L."/>
            <person name="Rohde M."/>
            <person name="Galperin M.Y."/>
            <person name="Jogler C."/>
        </authorList>
    </citation>
    <scope>NUCLEOTIDE SEQUENCE [LARGE SCALE GENOMIC DNA]</scope>
    <source>
        <strain evidence="6 7">TBK1r</strain>
    </source>
</reference>
<dbReference type="InterPro" id="IPR013325">
    <property type="entry name" value="RNA_pol_sigma_r2"/>
</dbReference>